<feature type="region of interest" description="Disordered" evidence="1">
    <location>
        <begin position="14"/>
        <end position="36"/>
    </location>
</feature>
<accession>A0A0A8YQH7</accession>
<feature type="region of interest" description="Disordered" evidence="1">
    <location>
        <begin position="104"/>
        <end position="125"/>
    </location>
</feature>
<evidence type="ECO:0000256" key="1">
    <source>
        <dbReference type="SAM" id="MobiDB-lite"/>
    </source>
</evidence>
<protein>
    <submittedName>
        <fullName evidence="2">Uncharacterized protein</fullName>
    </submittedName>
</protein>
<reference evidence="2" key="1">
    <citation type="submission" date="2014-09" db="EMBL/GenBank/DDBJ databases">
        <authorList>
            <person name="Magalhaes I.L.F."/>
            <person name="Oliveira U."/>
            <person name="Santos F.R."/>
            <person name="Vidigal T.H.D.A."/>
            <person name="Brescovit A.D."/>
            <person name="Santos A.J."/>
        </authorList>
    </citation>
    <scope>NUCLEOTIDE SEQUENCE</scope>
    <source>
        <tissue evidence="2">Shoot tissue taken approximately 20 cm above the soil surface</tissue>
    </source>
</reference>
<evidence type="ECO:0000313" key="2">
    <source>
        <dbReference type="EMBL" id="JAD28596.1"/>
    </source>
</evidence>
<dbReference type="AlphaFoldDB" id="A0A0A8YQH7"/>
<dbReference type="EMBL" id="GBRH01269299">
    <property type="protein sequence ID" value="JAD28596.1"/>
    <property type="molecule type" value="Transcribed_RNA"/>
</dbReference>
<proteinExistence type="predicted"/>
<reference evidence="2" key="2">
    <citation type="journal article" date="2015" name="Data Brief">
        <title>Shoot transcriptome of the giant reed, Arundo donax.</title>
        <authorList>
            <person name="Barrero R.A."/>
            <person name="Guerrero F.D."/>
            <person name="Moolhuijzen P."/>
            <person name="Goolsby J.A."/>
            <person name="Tidwell J."/>
            <person name="Bellgard S.E."/>
            <person name="Bellgard M.I."/>
        </authorList>
    </citation>
    <scope>NUCLEOTIDE SEQUENCE</scope>
    <source>
        <tissue evidence="2">Shoot tissue taken approximately 20 cm above the soil surface</tissue>
    </source>
</reference>
<name>A0A0A8YQH7_ARUDO</name>
<feature type="compositionally biased region" description="Low complexity" evidence="1">
    <location>
        <begin position="111"/>
        <end position="125"/>
    </location>
</feature>
<organism evidence="2">
    <name type="scientific">Arundo donax</name>
    <name type="common">Giant reed</name>
    <name type="synonym">Donax arundinaceus</name>
    <dbReference type="NCBI Taxonomy" id="35708"/>
    <lineage>
        <taxon>Eukaryota</taxon>
        <taxon>Viridiplantae</taxon>
        <taxon>Streptophyta</taxon>
        <taxon>Embryophyta</taxon>
        <taxon>Tracheophyta</taxon>
        <taxon>Spermatophyta</taxon>
        <taxon>Magnoliopsida</taxon>
        <taxon>Liliopsida</taxon>
        <taxon>Poales</taxon>
        <taxon>Poaceae</taxon>
        <taxon>PACMAD clade</taxon>
        <taxon>Arundinoideae</taxon>
        <taxon>Arundineae</taxon>
        <taxon>Arundo</taxon>
    </lineage>
</organism>
<sequence length="139" mass="15355">MSVSLSLICSLPIREHSSGHTPSSRPLPTDPPHGDRSIDLLHLPGRSLVFPSEFDLLELIFLAIGQLRHQLLCLELRRSSCYCCHKVDHDLVGPGRLSSPLFSAVGRRQPSSRPLSSHPWSPLSSCPQQLLHLVSSICH</sequence>